<dbReference type="PROSITE" id="PS51352">
    <property type="entry name" value="THIOREDOXIN_2"/>
    <property type="match status" value="1"/>
</dbReference>
<dbReference type="OrthoDB" id="59470at2759"/>
<dbReference type="Gene3D" id="1.20.120.1960">
    <property type="entry name" value="QSOX sulfhydryl oxidase domain"/>
    <property type="match status" value="1"/>
</dbReference>
<dbReference type="PROSITE" id="PS51324">
    <property type="entry name" value="ERV_ALR"/>
    <property type="match status" value="1"/>
</dbReference>
<keyword evidence="4 12" id="KW-0732">Signal</keyword>
<keyword evidence="16" id="KW-1185">Reference proteome</keyword>
<dbReference type="Proteomes" id="UP000614601">
    <property type="component" value="Unassembled WGS sequence"/>
</dbReference>
<gene>
    <name evidence="15" type="ORF">BOKJ2_LOCUS12282</name>
</gene>
<dbReference type="Proteomes" id="UP000783686">
    <property type="component" value="Unassembled WGS sequence"/>
</dbReference>
<feature type="domain" description="ERV/ALR sulfhydryl oxidase" evidence="13">
    <location>
        <begin position="393"/>
        <end position="501"/>
    </location>
</feature>
<comment type="similarity">
    <text evidence="2">Belongs to the quiescin-sulfhydryl oxidase (QSOX) family.</text>
</comment>
<protein>
    <recommendedName>
        <fullName evidence="10">Sulfhydryl oxidase</fullName>
        <ecNumber evidence="10">1.8.3.2</ecNumber>
    </recommendedName>
</protein>
<evidence type="ECO:0000256" key="2">
    <source>
        <dbReference type="ARBA" id="ARBA00006041"/>
    </source>
</evidence>
<keyword evidence="11" id="KW-0175">Coiled coil</keyword>
<feature type="coiled-coil region" evidence="11">
    <location>
        <begin position="569"/>
        <end position="596"/>
    </location>
</feature>
<evidence type="ECO:0000256" key="12">
    <source>
        <dbReference type="SAM" id="SignalP"/>
    </source>
</evidence>
<dbReference type="InterPro" id="IPR036249">
    <property type="entry name" value="Thioredoxin-like_sf"/>
</dbReference>
<keyword evidence="10" id="KW-1133">Transmembrane helix</keyword>
<dbReference type="EMBL" id="CAJFCW020000006">
    <property type="protein sequence ID" value="CAG9123473.1"/>
    <property type="molecule type" value="Genomic_DNA"/>
</dbReference>
<dbReference type="Pfam" id="PF18371">
    <property type="entry name" value="FAD_SOX"/>
    <property type="match status" value="1"/>
</dbReference>
<evidence type="ECO:0000256" key="3">
    <source>
        <dbReference type="ARBA" id="ARBA00022630"/>
    </source>
</evidence>
<keyword evidence="6 10" id="KW-0560">Oxidoreductase</keyword>
<dbReference type="InterPro" id="IPR042568">
    <property type="entry name" value="QSOX_FAD-bd_sf"/>
</dbReference>
<evidence type="ECO:0000256" key="4">
    <source>
        <dbReference type="ARBA" id="ARBA00022729"/>
    </source>
</evidence>
<evidence type="ECO:0000256" key="5">
    <source>
        <dbReference type="ARBA" id="ARBA00022827"/>
    </source>
</evidence>
<accession>A0A811LGM3</accession>
<keyword evidence="10" id="KW-0812">Transmembrane</keyword>
<comment type="cofactor">
    <cofactor evidence="1 10">
        <name>FAD</name>
        <dbReference type="ChEBI" id="CHEBI:57692"/>
    </cofactor>
</comment>
<evidence type="ECO:0000313" key="15">
    <source>
        <dbReference type="EMBL" id="CAD5227656.1"/>
    </source>
</evidence>
<dbReference type="SUPFAM" id="SSF52833">
    <property type="entry name" value="Thioredoxin-like"/>
    <property type="match status" value="1"/>
</dbReference>
<evidence type="ECO:0000259" key="14">
    <source>
        <dbReference type="PROSITE" id="PS51352"/>
    </source>
</evidence>
<dbReference type="InterPro" id="IPR013766">
    <property type="entry name" value="Thioredoxin_domain"/>
</dbReference>
<dbReference type="SUPFAM" id="SSF69000">
    <property type="entry name" value="FAD-dependent thiol oxidase"/>
    <property type="match status" value="1"/>
</dbReference>
<organism evidence="15 16">
    <name type="scientific">Bursaphelenchus okinawaensis</name>
    <dbReference type="NCBI Taxonomy" id="465554"/>
    <lineage>
        <taxon>Eukaryota</taxon>
        <taxon>Metazoa</taxon>
        <taxon>Ecdysozoa</taxon>
        <taxon>Nematoda</taxon>
        <taxon>Chromadorea</taxon>
        <taxon>Rhabditida</taxon>
        <taxon>Tylenchina</taxon>
        <taxon>Tylenchomorpha</taxon>
        <taxon>Aphelenchoidea</taxon>
        <taxon>Aphelenchoididae</taxon>
        <taxon>Bursaphelenchus</taxon>
    </lineage>
</organism>
<dbReference type="GO" id="GO:0016971">
    <property type="term" value="F:flavin-dependent sulfhydryl oxidase activity"/>
    <property type="evidence" value="ECO:0007669"/>
    <property type="project" value="InterPro"/>
</dbReference>
<dbReference type="GO" id="GO:0005615">
    <property type="term" value="C:extracellular space"/>
    <property type="evidence" value="ECO:0007669"/>
    <property type="project" value="TreeGrafter"/>
</dbReference>
<dbReference type="GO" id="GO:0000139">
    <property type="term" value="C:Golgi membrane"/>
    <property type="evidence" value="ECO:0007669"/>
    <property type="project" value="TreeGrafter"/>
</dbReference>
<dbReference type="EMBL" id="CAJFDH010000006">
    <property type="protein sequence ID" value="CAD5227656.1"/>
    <property type="molecule type" value="Genomic_DNA"/>
</dbReference>
<evidence type="ECO:0000256" key="8">
    <source>
        <dbReference type="ARBA" id="ARBA00023180"/>
    </source>
</evidence>
<name>A0A811LGM3_9BILA</name>
<dbReference type="InterPro" id="IPR017905">
    <property type="entry name" value="ERV/ALR_sulphydryl_oxidase"/>
</dbReference>
<dbReference type="Gene3D" id="1.20.120.310">
    <property type="entry name" value="ERV/ALR sulfhydryl oxidase domain"/>
    <property type="match status" value="1"/>
</dbReference>
<evidence type="ECO:0000256" key="7">
    <source>
        <dbReference type="ARBA" id="ARBA00023157"/>
    </source>
</evidence>
<dbReference type="Pfam" id="PF04777">
    <property type="entry name" value="Evr1_Alr"/>
    <property type="match status" value="1"/>
</dbReference>
<dbReference type="InterPro" id="IPR036774">
    <property type="entry name" value="ERV/ALR_sulphydryl_oxid_sf"/>
</dbReference>
<keyword evidence="7" id="KW-1015">Disulfide bond</keyword>
<evidence type="ECO:0000256" key="6">
    <source>
        <dbReference type="ARBA" id="ARBA00023002"/>
    </source>
</evidence>
<keyword evidence="10" id="KW-0472">Membrane</keyword>
<dbReference type="GO" id="GO:0006457">
    <property type="term" value="P:protein folding"/>
    <property type="evidence" value="ECO:0007669"/>
    <property type="project" value="TreeGrafter"/>
</dbReference>
<keyword evidence="3 10" id="KW-0285">Flavoprotein</keyword>
<dbReference type="InterPro" id="IPR040986">
    <property type="entry name" value="QSOX_FAD-bd_dom"/>
</dbReference>
<comment type="caution">
    <text evidence="15">The sequence shown here is derived from an EMBL/GenBank/DDBJ whole genome shotgun (WGS) entry which is preliminary data.</text>
</comment>
<dbReference type="Gene3D" id="3.40.30.10">
    <property type="entry name" value="Glutaredoxin"/>
    <property type="match status" value="1"/>
</dbReference>
<dbReference type="CDD" id="cd02992">
    <property type="entry name" value="PDI_a_QSOX"/>
    <property type="match status" value="1"/>
</dbReference>
<feature type="signal peptide" evidence="12">
    <location>
        <begin position="1"/>
        <end position="17"/>
    </location>
</feature>
<dbReference type="GO" id="GO:0003756">
    <property type="term" value="F:protein disulfide isomerase activity"/>
    <property type="evidence" value="ECO:0007669"/>
    <property type="project" value="TreeGrafter"/>
</dbReference>
<dbReference type="PANTHER" id="PTHR22897">
    <property type="entry name" value="QUIESCIN Q6-RELATED SULFHYDRYL OXIDASE"/>
    <property type="match status" value="1"/>
</dbReference>
<comment type="catalytic activity">
    <reaction evidence="9 10">
        <text>2 R'C(R)SH + O2 = R'C(R)S-S(R)CR' + H2O2</text>
        <dbReference type="Rhea" id="RHEA:17357"/>
        <dbReference type="ChEBI" id="CHEBI:15379"/>
        <dbReference type="ChEBI" id="CHEBI:16240"/>
        <dbReference type="ChEBI" id="CHEBI:16520"/>
        <dbReference type="ChEBI" id="CHEBI:17412"/>
        <dbReference type="EC" id="1.8.3.2"/>
    </reaction>
</comment>
<dbReference type="EC" id="1.8.3.2" evidence="10"/>
<evidence type="ECO:0000259" key="13">
    <source>
        <dbReference type="PROSITE" id="PS51324"/>
    </source>
</evidence>
<dbReference type="Pfam" id="PF00085">
    <property type="entry name" value="Thioredoxin"/>
    <property type="match status" value="1"/>
</dbReference>
<evidence type="ECO:0000256" key="10">
    <source>
        <dbReference type="RuleBase" id="RU371123"/>
    </source>
</evidence>
<dbReference type="PANTHER" id="PTHR22897:SF26">
    <property type="entry name" value="SULFHYDRYL OXIDASE"/>
    <property type="match status" value="1"/>
</dbReference>
<dbReference type="InterPro" id="IPR039798">
    <property type="entry name" value="Sulfhydryl_oxidase"/>
</dbReference>
<dbReference type="FunFam" id="3.40.30.10:FF:000425">
    <property type="entry name" value="Sulfhydryl oxidase"/>
    <property type="match status" value="1"/>
</dbReference>
<keyword evidence="8" id="KW-0325">Glycoprotein</keyword>
<sequence>MQLLILTLFSTIYVVFSSGVQSLYTEKDHVLELDVNNFNSSVYHQPRAFFVEFYASWCGHCIHYKPTWVKFATQLRHWSKTVQVTVVNCADEKNSPLCREHAIAAFPTVKYFKLNSASKDDGQLYEGDKYNLPDMTRSVVSHVKADYDSNHPANWPKLDLSPESAILESLWAEAGVEAGLMALVIDNEPYGDGFATKINYQSAEQVYVAVISSKHALATQFGGVAVPSVQVFKRSQPNSPIYSSNEAFNFDKISTEIDRILEENGAQQKPPALNAAAAAASPTVSPVVDWKQFEVQYMDLVSSLHYMLTQEIPRREVIEKEHLKALKDFVHVMRKYVPLSAPVRRLLLRLDEYVQPITTRLLATEWLAKLKEIQEELGHPVPAKTDYKACRGSKPFLRGYTCGLWTLFHTITVEAYKQNKHDPNFKPGYDVLEPIHQFIYNYLSCVECAKNFDKMARGENGVLDQKNPEDVVLWLWNAHNRANKRLSGDASEDPMFKKQQFPNNALCLACHKPDGSFDQAEVLKFMVQYFSDIKVDGVRPEPGYKVSEFNNGKLEKVAQKHLNPKFAGMAGKVDRMEETERRLNEQLNELPQVASADRTTFYLVWMVIVALLAFAYVKYRQNRGKFWKTFYYHDYKLLPWSRNASSNLSKYVV</sequence>
<evidence type="ECO:0000256" key="9">
    <source>
        <dbReference type="ARBA" id="ARBA00048864"/>
    </source>
</evidence>
<proteinExistence type="inferred from homology"/>
<dbReference type="AlphaFoldDB" id="A0A811LGM3"/>
<feature type="transmembrane region" description="Helical" evidence="10">
    <location>
        <begin position="600"/>
        <end position="619"/>
    </location>
</feature>
<reference evidence="15" key="1">
    <citation type="submission" date="2020-09" db="EMBL/GenBank/DDBJ databases">
        <authorList>
            <person name="Kikuchi T."/>
        </authorList>
    </citation>
    <scope>NUCLEOTIDE SEQUENCE</scope>
    <source>
        <strain evidence="15">SH1</strain>
    </source>
</reference>
<feature type="domain" description="Thioredoxin" evidence="14">
    <location>
        <begin position="3"/>
        <end position="145"/>
    </location>
</feature>
<evidence type="ECO:0000256" key="11">
    <source>
        <dbReference type="SAM" id="Coils"/>
    </source>
</evidence>
<evidence type="ECO:0000313" key="16">
    <source>
        <dbReference type="Proteomes" id="UP000614601"/>
    </source>
</evidence>
<feature type="chain" id="PRO_5035595530" description="Sulfhydryl oxidase" evidence="12">
    <location>
        <begin position="18"/>
        <end position="653"/>
    </location>
</feature>
<keyword evidence="5 10" id="KW-0274">FAD</keyword>
<evidence type="ECO:0000256" key="1">
    <source>
        <dbReference type="ARBA" id="ARBA00001974"/>
    </source>
</evidence>